<feature type="compositionally biased region" description="Acidic residues" evidence="1">
    <location>
        <begin position="136"/>
        <end position="153"/>
    </location>
</feature>
<feature type="compositionally biased region" description="Basic and acidic residues" evidence="1">
    <location>
        <begin position="1"/>
        <end position="10"/>
    </location>
</feature>
<keyword evidence="3" id="KW-1185">Reference proteome</keyword>
<accession>A0A9N7Z7L3</accession>
<dbReference type="Proteomes" id="UP001153269">
    <property type="component" value="Unassembled WGS sequence"/>
</dbReference>
<name>A0A9N7Z7L3_PLEPL</name>
<reference evidence="2" key="1">
    <citation type="submission" date="2020-03" db="EMBL/GenBank/DDBJ databases">
        <authorList>
            <person name="Weist P."/>
        </authorList>
    </citation>
    <scope>NUCLEOTIDE SEQUENCE</scope>
</reference>
<feature type="region of interest" description="Disordered" evidence="1">
    <location>
        <begin position="131"/>
        <end position="162"/>
    </location>
</feature>
<protein>
    <submittedName>
        <fullName evidence="2">Uncharacterized protein</fullName>
    </submittedName>
</protein>
<evidence type="ECO:0000313" key="3">
    <source>
        <dbReference type="Proteomes" id="UP001153269"/>
    </source>
</evidence>
<sequence length="162" mass="17365">MQKERNKEESPVLDDTGGAVQRSDMRSGDLSTAPSGPGGRGRRLPLVRSGTCVLKLPDKLQLHQKEVLVDNLLPAAVAASCSSQQWEKEPGRRVQGGGQSAGEPGRQVLTPAGLCSGNKGDTVGRGCVYTNTEGYDHDDDDDDDVNEDEDEGQQLDTFLELN</sequence>
<comment type="caution">
    <text evidence="2">The sequence shown here is derived from an EMBL/GenBank/DDBJ whole genome shotgun (WGS) entry which is preliminary data.</text>
</comment>
<organism evidence="2 3">
    <name type="scientific">Pleuronectes platessa</name>
    <name type="common">European plaice</name>
    <dbReference type="NCBI Taxonomy" id="8262"/>
    <lineage>
        <taxon>Eukaryota</taxon>
        <taxon>Metazoa</taxon>
        <taxon>Chordata</taxon>
        <taxon>Craniata</taxon>
        <taxon>Vertebrata</taxon>
        <taxon>Euteleostomi</taxon>
        <taxon>Actinopterygii</taxon>
        <taxon>Neopterygii</taxon>
        <taxon>Teleostei</taxon>
        <taxon>Neoteleostei</taxon>
        <taxon>Acanthomorphata</taxon>
        <taxon>Carangaria</taxon>
        <taxon>Pleuronectiformes</taxon>
        <taxon>Pleuronectoidei</taxon>
        <taxon>Pleuronectidae</taxon>
        <taxon>Pleuronectes</taxon>
    </lineage>
</organism>
<evidence type="ECO:0000256" key="1">
    <source>
        <dbReference type="SAM" id="MobiDB-lite"/>
    </source>
</evidence>
<dbReference type="AlphaFoldDB" id="A0A9N7Z7L3"/>
<proteinExistence type="predicted"/>
<feature type="region of interest" description="Disordered" evidence="1">
    <location>
        <begin position="1"/>
        <end position="45"/>
    </location>
</feature>
<dbReference type="EMBL" id="CADEAL010004168">
    <property type="protein sequence ID" value="CAB1453391.1"/>
    <property type="molecule type" value="Genomic_DNA"/>
</dbReference>
<evidence type="ECO:0000313" key="2">
    <source>
        <dbReference type="EMBL" id="CAB1453391.1"/>
    </source>
</evidence>
<gene>
    <name evidence="2" type="ORF">PLEPLA_LOCUS41144</name>
</gene>
<feature type="region of interest" description="Disordered" evidence="1">
    <location>
        <begin position="84"/>
        <end position="115"/>
    </location>
</feature>